<evidence type="ECO:0000313" key="2">
    <source>
        <dbReference type="Proteomes" id="UP000275749"/>
    </source>
</evidence>
<proteinExistence type="predicted"/>
<organism evidence="1 2">
    <name type="scientific">Luteococcus japonicus</name>
    <dbReference type="NCBI Taxonomy" id="33984"/>
    <lineage>
        <taxon>Bacteria</taxon>
        <taxon>Bacillati</taxon>
        <taxon>Actinomycetota</taxon>
        <taxon>Actinomycetes</taxon>
        <taxon>Propionibacteriales</taxon>
        <taxon>Propionibacteriaceae</taxon>
        <taxon>Luteococcus</taxon>
    </lineage>
</organism>
<accession>A0A3N1ZQG2</accession>
<comment type="caution">
    <text evidence="1">The sequence shown here is derived from an EMBL/GenBank/DDBJ whole genome shotgun (WGS) entry which is preliminary data.</text>
</comment>
<sequence length="204" mass="20972">MRFVVCADPDGDEAVDGATVRGLATELEGHGHVCHLALDPGTLPPPENDDWLHVTSGFALHDSGSSRVLQVVGACLGAVSVDLFLANDDEDVLAHWEVLDPLLQLVGLAGGILFARASDVAALCGDPDQDPVMVGQAWAEAYGLALCVVADDVRVSAVKADGRTTAASRGPEALDREALGQLVGGFLTSYGNNPAGLEAALHGA</sequence>
<name>A0A3N1ZQG2_9ACTN</name>
<reference evidence="1 2" key="1">
    <citation type="submission" date="2018-11" db="EMBL/GenBank/DDBJ databases">
        <title>Sequencing the genomes of 1000 actinobacteria strains.</title>
        <authorList>
            <person name="Klenk H.-P."/>
        </authorList>
    </citation>
    <scope>NUCLEOTIDE SEQUENCE [LARGE SCALE GENOMIC DNA]</scope>
    <source>
        <strain evidence="1 2">DSM 10546</strain>
    </source>
</reference>
<dbReference type="RefSeq" id="WP_094764598.1">
    <property type="nucleotide sequence ID" value="NZ_RKHG01000001.1"/>
</dbReference>
<dbReference type="EMBL" id="RKHG01000001">
    <property type="protein sequence ID" value="ROR53125.1"/>
    <property type="molecule type" value="Genomic_DNA"/>
</dbReference>
<protein>
    <submittedName>
        <fullName evidence="1">Uncharacterized protein</fullName>
    </submittedName>
</protein>
<evidence type="ECO:0000313" key="1">
    <source>
        <dbReference type="EMBL" id="ROR53125.1"/>
    </source>
</evidence>
<dbReference type="AlphaFoldDB" id="A0A3N1ZQG2"/>
<gene>
    <name evidence="1" type="ORF">EDD41_0251</name>
</gene>
<dbReference type="Proteomes" id="UP000275749">
    <property type="component" value="Unassembled WGS sequence"/>
</dbReference>